<gene>
    <name evidence="3" type="ORF">E2R48_02790</name>
    <name evidence="2" type="ORF">JFL49_06505</name>
</gene>
<evidence type="ECO:0000313" key="4">
    <source>
        <dbReference type="Proteomes" id="UP000297565"/>
    </source>
</evidence>
<sequence>MKRLRKLSVLAFVAMFATGCATIVSKRDYNVSIQSNPSNAYFVIKNRAGKVITSGKTPQNVVLPAGAGYFKGEKYEITFTPEGKNAKSQTFLLEAKLDGWYIGNFVFGGLIGLLIVDPITGAMYKLPDYFHADLGLNNKTGLHIISTDVLTTEQKSKLEPIQL</sequence>
<protein>
    <recommendedName>
        <fullName evidence="6">Lipoprotein</fullName>
    </recommendedName>
</protein>
<dbReference type="OrthoDB" id="194242at2"/>
<evidence type="ECO:0000313" key="2">
    <source>
        <dbReference type="EMBL" id="QQF81734.1"/>
    </source>
</evidence>
<proteinExistence type="predicted"/>
<evidence type="ECO:0008006" key="6">
    <source>
        <dbReference type="Google" id="ProtNLM"/>
    </source>
</evidence>
<dbReference type="PROSITE" id="PS51257">
    <property type="entry name" value="PROKAR_LIPOPROTEIN"/>
    <property type="match status" value="1"/>
</dbReference>
<evidence type="ECO:0000313" key="5">
    <source>
        <dbReference type="Proteomes" id="UP000595373"/>
    </source>
</evidence>
<feature type="signal peptide" evidence="1">
    <location>
        <begin position="1"/>
        <end position="21"/>
    </location>
</feature>
<keyword evidence="5" id="KW-1185">Reference proteome</keyword>
<keyword evidence="1" id="KW-0732">Signal</keyword>
<evidence type="ECO:0000256" key="1">
    <source>
        <dbReference type="SAM" id="SignalP"/>
    </source>
</evidence>
<dbReference type="Proteomes" id="UP000297565">
    <property type="component" value="Unassembled WGS sequence"/>
</dbReference>
<dbReference type="EMBL" id="SNRV01000003">
    <property type="protein sequence ID" value="TEW30687.1"/>
    <property type="molecule type" value="Genomic_DNA"/>
</dbReference>
<reference evidence="3 4" key="1">
    <citation type="submission" date="2019-03" db="EMBL/GenBank/DDBJ databases">
        <title>Horizontal Gene Transfer Machinery in Histophilus somni.</title>
        <authorList>
            <person name="Mostafa Nazari M."/>
            <person name="Liljebjelke K."/>
        </authorList>
    </citation>
    <scope>NUCLEOTIDE SEQUENCE [LARGE SCALE GENOMIC DNA]</scope>
    <source>
        <strain evidence="3 4">UOC-EPH-KLM-04</strain>
    </source>
</reference>
<name>A0A9Q6YZC7_HISSO</name>
<feature type="chain" id="PRO_5042783311" description="Lipoprotein" evidence="1">
    <location>
        <begin position="22"/>
        <end position="163"/>
    </location>
</feature>
<reference evidence="2 5" key="2">
    <citation type="submission" date="2020-12" db="EMBL/GenBank/DDBJ databases">
        <title>ASc-MMNZ-VFA-070.</title>
        <authorList>
            <person name="Schryvers A."/>
            <person name="Mostafa Nazari M."/>
            <person name="Farshchi Andisi V."/>
            <person name="Timsit E."/>
            <person name="Walter Morck D."/>
        </authorList>
    </citation>
    <scope>NUCLEOTIDE SEQUENCE [LARGE SCALE GENOMIC DNA]</scope>
    <source>
        <strain evidence="2 5">ASc-MMNZ-VFA-070</strain>
    </source>
</reference>
<dbReference type="EMBL" id="CP066558">
    <property type="protein sequence ID" value="QQF81734.1"/>
    <property type="molecule type" value="Genomic_DNA"/>
</dbReference>
<dbReference type="AlphaFoldDB" id="A0A9Q6YZC7"/>
<organism evidence="2 5">
    <name type="scientific">Histophilus somni</name>
    <name type="common">Haemophilus somnus</name>
    <dbReference type="NCBI Taxonomy" id="731"/>
    <lineage>
        <taxon>Bacteria</taxon>
        <taxon>Pseudomonadati</taxon>
        <taxon>Pseudomonadota</taxon>
        <taxon>Gammaproteobacteria</taxon>
        <taxon>Pasteurellales</taxon>
        <taxon>Pasteurellaceae</taxon>
        <taxon>Histophilus</taxon>
    </lineage>
</organism>
<accession>A0A9Q6YZC7</accession>
<dbReference type="Proteomes" id="UP000595373">
    <property type="component" value="Chromosome"/>
</dbReference>
<dbReference type="RefSeq" id="WP_075293736.1">
    <property type="nucleotide sequence ID" value="NZ_CP018802.1"/>
</dbReference>
<evidence type="ECO:0000313" key="3">
    <source>
        <dbReference type="EMBL" id="TEW30687.1"/>
    </source>
</evidence>